<dbReference type="Proteomes" id="UP001057279">
    <property type="component" value="Linkage Group LG08"/>
</dbReference>
<proteinExistence type="predicted"/>
<accession>A0ACB9UXN7</accession>
<evidence type="ECO:0000313" key="2">
    <source>
        <dbReference type="Proteomes" id="UP001057279"/>
    </source>
</evidence>
<reference evidence="1" key="1">
    <citation type="submission" date="2022-03" db="EMBL/GenBank/DDBJ databases">
        <title>Genomic analyses of argali, domestic sheep and their hybrids provide insights into chromosomal evolution, heterosis and genetic basis of agronomic traits.</title>
        <authorList>
            <person name="Li M."/>
        </authorList>
    </citation>
    <scope>NUCLEOTIDE SEQUENCE</scope>
    <source>
        <strain evidence="1">F1 hybrid</strain>
    </source>
</reference>
<keyword evidence="2" id="KW-1185">Reference proteome</keyword>
<sequence>MSFDVVLNSGNIGKGFNPWSPVIRTQSGDKRHERKTPNLNEMCEHFFYKNLYVFLSSDMLGNMKTILDLGFRSRSHNAVRLSASEPAGTLWGDHRLRRRRRRRGLRRARGVRRCGCRAGRMSAAARATGASTWGTFRAQPSERRAREGSGGPVLQVRPHQRDRAQESARPRALRLRALRGPPEMLRMQFMEGTVTIMASVGFVWSSPGLTEVGVGGPAVGGVGLLREDLISEFLFQDFLHQAAGRT</sequence>
<gene>
    <name evidence="1" type="ORF">MJG53_008854</name>
</gene>
<name>A0ACB9UXN7_9CETA</name>
<dbReference type="EMBL" id="CM043033">
    <property type="protein sequence ID" value="KAI4582303.1"/>
    <property type="molecule type" value="Genomic_DNA"/>
</dbReference>
<protein>
    <submittedName>
        <fullName evidence="1">Uncharacterized protein</fullName>
    </submittedName>
</protein>
<evidence type="ECO:0000313" key="1">
    <source>
        <dbReference type="EMBL" id="KAI4582303.1"/>
    </source>
</evidence>
<organism evidence="1 2">
    <name type="scientific">Ovis ammon polii x Ovis aries</name>
    <dbReference type="NCBI Taxonomy" id="2918886"/>
    <lineage>
        <taxon>Eukaryota</taxon>
        <taxon>Metazoa</taxon>
        <taxon>Chordata</taxon>
        <taxon>Craniata</taxon>
        <taxon>Vertebrata</taxon>
        <taxon>Euteleostomi</taxon>
        <taxon>Mammalia</taxon>
        <taxon>Eutheria</taxon>
        <taxon>Laurasiatheria</taxon>
        <taxon>Artiodactyla</taxon>
        <taxon>Ruminantia</taxon>
        <taxon>Pecora</taxon>
        <taxon>Bovidae</taxon>
        <taxon>Caprinae</taxon>
        <taxon>Ovis</taxon>
    </lineage>
</organism>
<comment type="caution">
    <text evidence="1">The sequence shown here is derived from an EMBL/GenBank/DDBJ whole genome shotgun (WGS) entry which is preliminary data.</text>
</comment>
<feature type="non-terminal residue" evidence="1">
    <location>
        <position position="1"/>
    </location>
</feature>